<organism evidence="1 2">
    <name type="scientific">Borreliella burgdorferi 118a</name>
    <dbReference type="NCBI Taxonomy" id="476210"/>
    <lineage>
        <taxon>Bacteria</taxon>
        <taxon>Pseudomonadati</taxon>
        <taxon>Spirochaetota</taxon>
        <taxon>Spirochaetia</taxon>
        <taxon>Spirochaetales</taxon>
        <taxon>Borreliaceae</taxon>
        <taxon>Borreliella</taxon>
    </lineage>
</organism>
<reference evidence="1 2" key="1">
    <citation type="journal article" date="2011" name="J. Bacteriol.">
        <title>Whole-genome sequences of thirteen isolates of Borrelia burgdorferi.</title>
        <authorList>
            <person name="Schutzer S.E."/>
            <person name="Fraser-Liggett C.M."/>
            <person name="Casjens S.R."/>
            <person name="Qiu W.G."/>
            <person name="Dunn J.J."/>
            <person name="Mongodin E.F."/>
            <person name="Luft B.J."/>
        </authorList>
    </citation>
    <scope>NUCLEOTIDE SEQUENCE [LARGE SCALE GENOMIC DNA]</scope>
    <source>
        <strain evidence="1 2">118a</strain>
        <plasmid evidence="1 2">118a_lp32-3</plasmid>
    </source>
</reference>
<keyword evidence="1" id="KW-0614">Plasmid</keyword>
<dbReference type="InterPro" id="IPR004180">
    <property type="entry name" value="DUF226_BOR_spp"/>
</dbReference>
<dbReference type="Proteomes" id="UP000006208">
    <property type="component" value="Plasmid 118a_lp32-3"/>
</dbReference>
<dbReference type="EMBL" id="CP001530">
    <property type="protein sequence ID" value="ACN92769.1"/>
    <property type="molecule type" value="Genomic_DNA"/>
</dbReference>
<evidence type="ECO:0000313" key="2">
    <source>
        <dbReference type="Proteomes" id="UP000006208"/>
    </source>
</evidence>
<geneLocation type="plasmid" evidence="1 2">
    <name>118a_lp32-3</name>
</geneLocation>
<gene>
    <name evidence="1" type="ORF">BBU118A_S11</name>
</gene>
<accession>A0A7U3YB14</accession>
<dbReference type="Pfam" id="PF02890">
    <property type="entry name" value="DUF226"/>
    <property type="match status" value="1"/>
</dbReference>
<evidence type="ECO:0000313" key="1">
    <source>
        <dbReference type="EMBL" id="ACN92769.1"/>
    </source>
</evidence>
<name>A0A7U3YB14_BORBG</name>
<proteinExistence type="predicted"/>
<sequence>MESALKNIQKEKSKIKCYNKDRFITIEKENGKAMYHIKIMMDIYKFKIHDKKNVFRLSLRNLFNQSKVEEIFLYPVKERNKFIGIFYGYRKPIKAPIIPIIRYEINGFRKLNSFTRAYYREFRFKKGNVFCYFKGIFRLLKKRNTKYGL</sequence>
<protein>
    <submittedName>
        <fullName evidence="1">Uncharacterized protein</fullName>
    </submittedName>
</protein>
<dbReference type="AlphaFoldDB" id="A0A7U3YB14"/>